<dbReference type="InterPro" id="IPR052769">
    <property type="entry name" value="TPR_domain_protein"/>
</dbReference>
<protein>
    <submittedName>
        <fullName evidence="3">Tetratricopeptide repeat domain-containing protein</fullName>
    </submittedName>
</protein>
<feature type="compositionally biased region" description="Basic and acidic residues" evidence="2">
    <location>
        <begin position="642"/>
        <end position="658"/>
    </location>
</feature>
<keyword evidence="1" id="KW-0802">TPR repeat</keyword>
<evidence type="ECO:0000256" key="1">
    <source>
        <dbReference type="PROSITE-ProRule" id="PRU00339"/>
    </source>
</evidence>
<feature type="compositionally biased region" description="Basic and acidic residues" evidence="2">
    <location>
        <begin position="60"/>
        <end position="100"/>
    </location>
</feature>
<dbReference type="OMA" id="CSTRTEN"/>
<sequence length="840" mass="90069">MAILEEIDDDAEQKKTTSQARRKPGLTGSSKMGAGAQATPKGLGLARGFLRAKPQSSIVRNDEKSEAEKRKSSNAEPEDKANLASEDESKSKSAKPEFENPSKGTPESTADQRIDDEGRRAESAKSSSSQGLAKGFLNAPVKAASQAGRSQVLDSEAIDQPPLAEKHGRSAEGFARGFLNPKQRAPVQSTAGIRSVSTANAEVSGYDTAHAGNHVADSAEEGRGKQVEGAETVAEMNADGAGRDAILSESGLSAVKTGGAPQQADVEDTWSVETQISDRSELHEEAASALRGAALHEAQESLEQAQDRTGGAASQSADQESESVGGSGESFREMHFAAGVVREAGHSMDGDGDERRSGEKKGGSGQAEGESEGGNKEATGKVQTKGGIDGEIFFGKRGEGGSVEEKTEEGAPEGEERVQKEGEMEGGKVTKEGENKGNSREADVNERTEKAERKEEAKALENDRLEGMMEEHREKADRLERTMDDRESKVDETKSTNQEVNERAAEKIENGDGTKDTSVVQQSQSSGKQGEETAAEEEKGENEEEEDEFHDACEDEEQQRKQALVQAEQARARGNELYATANYERALEVYSKALELAPPAYVNVETPPQDEELSPANEEIPHQKEAETPHNEEPAPETSGDGTKETEPLAQRKADAGRGLESNAEEGGFGEAKEERGPGGPETGAGEGGGKEAPATEQKADVEAINCRAACHANRAACFVQLALHDAAVRECSEALKLKPDYLKVIIRRAQAYDKLDKQEEALADWKTVLEKDPANRQASAEIRRLEPIVNGKREKMREEMLGKLKELGNSVLGHFGLSVDNFKAVQDPNTGGYSINFSK</sequence>
<organism evidence="3 4">
    <name type="scientific">Klebsormidium nitens</name>
    <name type="common">Green alga</name>
    <name type="synonym">Ulothrix nitens</name>
    <dbReference type="NCBI Taxonomy" id="105231"/>
    <lineage>
        <taxon>Eukaryota</taxon>
        <taxon>Viridiplantae</taxon>
        <taxon>Streptophyta</taxon>
        <taxon>Klebsormidiophyceae</taxon>
        <taxon>Klebsormidiales</taxon>
        <taxon>Klebsormidiaceae</taxon>
        <taxon>Klebsormidium</taxon>
    </lineage>
</organism>
<feature type="repeat" description="TPR" evidence="1">
    <location>
        <begin position="567"/>
        <end position="600"/>
    </location>
</feature>
<dbReference type="PANTHER" id="PTHR46014:SF1">
    <property type="entry name" value="TETRATRICOPEPTIDE REPEAT PROTEIN 1"/>
    <property type="match status" value="1"/>
</dbReference>
<feature type="compositionally biased region" description="Basic and acidic residues" evidence="2">
    <location>
        <begin position="394"/>
        <end position="515"/>
    </location>
</feature>
<feature type="region of interest" description="Disordered" evidence="2">
    <location>
        <begin position="601"/>
        <end position="697"/>
    </location>
</feature>
<dbReference type="Proteomes" id="UP000054558">
    <property type="component" value="Unassembled WGS sequence"/>
</dbReference>
<gene>
    <name evidence="3" type="ORF">KFL_003540040</name>
</gene>
<evidence type="ECO:0000256" key="2">
    <source>
        <dbReference type="SAM" id="MobiDB-lite"/>
    </source>
</evidence>
<dbReference type="InterPro" id="IPR011990">
    <property type="entry name" value="TPR-like_helical_dom_sf"/>
</dbReference>
<feature type="compositionally biased region" description="Basic and acidic residues" evidence="2">
    <location>
        <begin position="343"/>
        <end position="362"/>
    </location>
</feature>
<dbReference type="SUPFAM" id="SSF48452">
    <property type="entry name" value="TPR-like"/>
    <property type="match status" value="1"/>
</dbReference>
<feature type="region of interest" description="Disordered" evidence="2">
    <location>
        <begin position="1"/>
        <end position="199"/>
    </location>
</feature>
<dbReference type="SMART" id="SM00028">
    <property type="entry name" value="TPR"/>
    <property type="match status" value="3"/>
</dbReference>
<reference evidence="3 4" key="1">
    <citation type="journal article" date="2014" name="Nat. Commun.">
        <title>Klebsormidium flaccidum genome reveals primary factors for plant terrestrial adaptation.</title>
        <authorList>
            <person name="Hori K."/>
            <person name="Maruyama F."/>
            <person name="Fujisawa T."/>
            <person name="Togashi T."/>
            <person name="Yamamoto N."/>
            <person name="Seo M."/>
            <person name="Sato S."/>
            <person name="Yamada T."/>
            <person name="Mori H."/>
            <person name="Tajima N."/>
            <person name="Moriyama T."/>
            <person name="Ikeuchi M."/>
            <person name="Watanabe M."/>
            <person name="Wada H."/>
            <person name="Kobayashi K."/>
            <person name="Saito M."/>
            <person name="Masuda T."/>
            <person name="Sasaki-Sekimoto Y."/>
            <person name="Mashiguchi K."/>
            <person name="Awai K."/>
            <person name="Shimojima M."/>
            <person name="Masuda S."/>
            <person name="Iwai M."/>
            <person name="Nobusawa T."/>
            <person name="Narise T."/>
            <person name="Kondo S."/>
            <person name="Saito H."/>
            <person name="Sato R."/>
            <person name="Murakawa M."/>
            <person name="Ihara Y."/>
            <person name="Oshima-Yamada Y."/>
            <person name="Ohtaka K."/>
            <person name="Satoh M."/>
            <person name="Sonobe K."/>
            <person name="Ishii M."/>
            <person name="Ohtani R."/>
            <person name="Kanamori-Sato M."/>
            <person name="Honoki R."/>
            <person name="Miyazaki D."/>
            <person name="Mochizuki H."/>
            <person name="Umetsu J."/>
            <person name="Higashi K."/>
            <person name="Shibata D."/>
            <person name="Kamiya Y."/>
            <person name="Sato N."/>
            <person name="Nakamura Y."/>
            <person name="Tabata S."/>
            <person name="Ida S."/>
            <person name="Kurokawa K."/>
            <person name="Ohta H."/>
        </authorList>
    </citation>
    <scope>NUCLEOTIDE SEQUENCE [LARGE SCALE GENOMIC DNA]</scope>
    <source>
        <strain evidence="3 4">NIES-2285</strain>
    </source>
</reference>
<feature type="region of interest" description="Disordered" evidence="2">
    <location>
        <begin position="242"/>
        <end position="568"/>
    </location>
</feature>
<dbReference type="OrthoDB" id="1872379at2759"/>
<dbReference type="EMBL" id="DF237303">
    <property type="protein sequence ID" value="GAQ87452.1"/>
    <property type="molecule type" value="Genomic_DNA"/>
</dbReference>
<dbReference type="PANTHER" id="PTHR46014">
    <property type="entry name" value="TETRATRICOPEPTIDE REPEAT PROTEIN 1"/>
    <property type="match status" value="1"/>
</dbReference>
<dbReference type="InterPro" id="IPR019734">
    <property type="entry name" value="TPR_rpt"/>
</dbReference>
<feature type="compositionally biased region" description="Acidic residues" evidence="2">
    <location>
        <begin position="1"/>
        <end position="11"/>
    </location>
</feature>
<feature type="compositionally biased region" description="Low complexity" evidence="2">
    <location>
        <begin position="518"/>
        <end position="528"/>
    </location>
</feature>
<feature type="compositionally biased region" description="Basic and acidic residues" evidence="2">
    <location>
        <begin position="110"/>
        <end position="123"/>
    </location>
</feature>
<feature type="compositionally biased region" description="Acidic residues" evidence="2">
    <location>
        <begin position="533"/>
        <end position="557"/>
    </location>
</feature>
<accession>A0A1Y1IBV6</accession>
<dbReference type="STRING" id="105231.A0A1Y1IBV6"/>
<feature type="compositionally biased region" description="Basic and acidic residues" evidence="2">
    <location>
        <begin position="276"/>
        <end position="286"/>
    </location>
</feature>
<feature type="repeat" description="TPR" evidence="1">
    <location>
        <begin position="743"/>
        <end position="776"/>
    </location>
</feature>
<dbReference type="AlphaFoldDB" id="A0A1Y1IBV6"/>
<feature type="compositionally biased region" description="Low complexity" evidence="2">
    <location>
        <begin position="312"/>
        <end position="324"/>
    </location>
</feature>
<name>A0A1Y1IBV6_KLENI</name>
<evidence type="ECO:0000313" key="3">
    <source>
        <dbReference type="EMBL" id="GAQ87452.1"/>
    </source>
</evidence>
<feature type="compositionally biased region" description="Gly residues" evidence="2">
    <location>
        <begin position="678"/>
        <end position="688"/>
    </location>
</feature>
<dbReference type="PROSITE" id="PS50005">
    <property type="entry name" value="TPR"/>
    <property type="match status" value="2"/>
</dbReference>
<evidence type="ECO:0000313" key="4">
    <source>
        <dbReference type="Proteomes" id="UP000054558"/>
    </source>
</evidence>
<keyword evidence="4" id="KW-1185">Reference proteome</keyword>
<proteinExistence type="predicted"/>
<feature type="compositionally biased region" description="Basic and acidic residues" evidence="2">
    <location>
        <begin position="619"/>
        <end position="633"/>
    </location>
</feature>
<feature type="compositionally biased region" description="Polar residues" evidence="2">
    <location>
        <begin position="186"/>
        <end position="199"/>
    </location>
</feature>
<dbReference type="Gene3D" id="1.25.40.10">
    <property type="entry name" value="Tetratricopeptide repeat domain"/>
    <property type="match status" value="2"/>
</dbReference>